<gene>
    <name evidence="2" type="ORF">OBBRIDRAFT_836960</name>
</gene>
<sequence>MSAQCATLEKSTSSARFRARGRTAARAGAPQEKALAPTGPGVTKYGGQDCTLEDREPTSPSVLAHAPSLCAVYPSPSRRAARGAVLRRGRACAVERAENPHRPISGGRTGHRCLFGVYTRADGSARFAHAITAHARDQDAGCQGAGPPGTGATLREG</sequence>
<dbReference type="Proteomes" id="UP000250043">
    <property type="component" value="Unassembled WGS sequence"/>
</dbReference>
<keyword evidence="3" id="KW-1185">Reference proteome</keyword>
<evidence type="ECO:0000313" key="3">
    <source>
        <dbReference type="Proteomes" id="UP000250043"/>
    </source>
</evidence>
<proteinExistence type="predicted"/>
<evidence type="ECO:0000313" key="2">
    <source>
        <dbReference type="EMBL" id="OCH87946.1"/>
    </source>
</evidence>
<feature type="region of interest" description="Disordered" evidence="1">
    <location>
        <begin position="1"/>
        <end position="59"/>
    </location>
</feature>
<evidence type="ECO:0000256" key="1">
    <source>
        <dbReference type="SAM" id="MobiDB-lite"/>
    </source>
</evidence>
<name>A0A8E2ANH1_9APHY</name>
<dbReference type="EMBL" id="KV722467">
    <property type="protein sequence ID" value="OCH87946.1"/>
    <property type="molecule type" value="Genomic_DNA"/>
</dbReference>
<organism evidence="2 3">
    <name type="scientific">Obba rivulosa</name>
    <dbReference type="NCBI Taxonomy" id="1052685"/>
    <lineage>
        <taxon>Eukaryota</taxon>
        <taxon>Fungi</taxon>
        <taxon>Dikarya</taxon>
        <taxon>Basidiomycota</taxon>
        <taxon>Agaricomycotina</taxon>
        <taxon>Agaricomycetes</taxon>
        <taxon>Polyporales</taxon>
        <taxon>Gelatoporiaceae</taxon>
        <taxon>Obba</taxon>
    </lineage>
</organism>
<reference evidence="2 3" key="1">
    <citation type="submission" date="2016-07" db="EMBL/GenBank/DDBJ databases">
        <title>Draft genome of the white-rot fungus Obba rivulosa 3A-2.</title>
        <authorList>
            <consortium name="DOE Joint Genome Institute"/>
            <person name="Miettinen O."/>
            <person name="Riley R."/>
            <person name="Acob R."/>
            <person name="Barry K."/>
            <person name="Cullen D."/>
            <person name="De Vries R."/>
            <person name="Hainaut M."/>
            <person name="Hatakka A."/>
            <person name="Henrissat B."/>
            <person name="Hilden K."/>
            <person name="Kuo R."/>
            <person name="Labutti K."/>
            <person name="Lipzen A."/>
            <person name="Makela M.R."/>
            <person name="Sandor L."/>
            <person name="Spatafora J.W."/>
            <person name="Grigoriev I.V."/>
            <person name="Hibbett D.S."/>
        </authorList>
    </citation>
    <scope>NUCLEOTIDE SEQUENCE [LARGE SCALE GENOMIC DNA]</scope>
    <source>
        <strain evidence="2 3">3A-2</strain>
    </source>
</reference>
<protein>
    <submittedName>
        <fullName evidence="2">Uncharacterized protein</fullName>
    </submittedName>
</protein>
<feature type="region of interest" description="Disordered" evidence="1">
    <location>
        <begin position="136"/>
        <end position="157"/>
    </location>
</feature>
<dbReference type="AlphaFoldDB" id="A0A8E2ANH1"/>
<accession>A0A8E2ANH1</accession>